<evidence type="ECO:0000313" key="10">
    <source>
        <dbReference type="Proteomes" id="UP001320170"/>
    </source>
</evidence>
<proteinExistence type="inferred from homology"/>
<dbReference type="NCBIfam" id="TIGR04382">
    <property type="entry name" value="myo_inos_iolC_N"/>
    <property type="match status" value="1"/>
</dbReference>
<dbReference type="RefSeq" id="WP_232890123.1">
    <property type="nucleotide sequence ID" value="NZ_JAJSPM010000001.1"/>
</dbReference>
<dbReference type="InterPro" id="IPR014710">
    <property type="entry name" value="RmlC-like_jellyroll"/>
</dbReference>
<evidence type="ECO:0000256" key="3">
    <source>
        <dbReference type="ARBA" id="ARBA00022741"/>
    </source>
</evidence>
<comment type="similarity">
    <text evidence="1">Belongs to the carbohydrate kinase PfkB family.</text>
</comment>
<dbReference type="GO" id="GO:0047590">
    <property type="term" value="F:5-dehydro-2-deoxygluconokinase activity"/>
    <property type="evidence" value="ECO:0007669"/>
    <property type="project" value="UniProtKB-EC"/>
</dbReference>
<reference evidence="9 10" key="1">
    <citation type="journal article" date="2024" name="Pathogens">
        <title>Characterization of a Novel Species of Legionella Isolated from a Healthcare Facility: Legionella resiliens sp. nov.</title>
        <authorList>
            <person name="Cristino S."/>
            <person name="Pascale M.R."/>
            <person name="Marino F."/>
            <person name="Derelitto C."/>
            <person name="Salaris S."/>
            <person name="Orsini M."/>
            <person name="Squarzoni S."/>
            <person name="Grottola A."/>
            <person name="Girolamini L."/>
        </authorList>
    </citation>
    <scope>NUCLEOTIDE SEQUENCE [LARGE SCALE GENOMIC DNA]</scope>
    <source>
        <strain evidence="9 10">8cVS16</strain>
    </source>
</reference>
<feature type="compositionally biased region" description="Polar residues" evidence="7">
    <location>
        <begin position="645"/>
        <end position="657"/>
    </location>
</feature>
<name>A0ABS8WYQ8_9GAMM</name>
<dbReference type="SUPFAM" id="SSF53613">
    <property type="entry name" value="Ribokinase-like"/>
    <property type="match status" value="1"/>
</dbReference>
<accession>A0ABS8WYQ8</accession>
<comment type="caution">
    <text evidence="9">The sequence shown here is derived from an EMBL/GenBank/DDBJ whole genome shotgun (WGS) entry which is preliminary data.</text>
</comment>
<keyword evidence="5" id="KW-0067">ATP-binding</keyword>
<dbReference type="InterPro" id="IPR021120">
    <property type="entry name" value="KduI/IolB_isomerase"/>
</dbReference>
<dbReference type="InterPro" id="IPR011611">
    <property type="entry name" value="PfkB_dom"/>
</dbReference>
<dbReference type="InterPro" id="IPR050306">
    <property type="entry name" value="PfkB_Carbo_kinase"/>
</dbReference>
<dbReference type="Pfam" id="PF00294">
    <property type="entry name" value="PfkB"/>
    <property type="match status" value="1"/>
</dbReference>
<evidence type="ECO:0000256" key="6">
    <source>
        <dbReference type="ARBA" id="ARBA00023235"/>
    </source>
</evidence>
<dbReference type="EMBL" id="JAJTND010000001">
    <property type="protein sequence ID" value="MCE3530887.1"/>
    <property type="molecule type" value="Genomic_DNA"/>
</dbReference>
<dbReference type="PROSITE" id="PS00584">
    <property type="entry name" value="PFKB_KINASES_2"/>
    <property type="match status" value="1"/>
</dbReference>
<feature type="region of interest" description="Disordered" evidence="7">
    <location>
        <begin position="641"/>
        <end position="679"/>
    </location>
</feature>
<protein>
    <submittedName>
        <fullName evidence="9">5-dehydro-2-deoxygluconokinase</fullName>
        <ecNumber evidence="9">2.7.1.92</ecNumber>
    </submittedName>
</protein>
<gene>
    <name evidence="9" type="primary">iolC</name>
    <name evidence="9" type="ORF">LXO92_00675</name>
</gene>
<feature type="compositionally biased region" description="Polar residues" evidence="7">
    <location>
        <begin position="668"/>
        <end position="679"/>
    </location>
</feature>
<evidence type="ECO:0000313" key="9">
    <source>
        <dbReference type="EMBL" id="MCE3530887.1"/>
    </source>
</evidence>
<dbReference type="InterPro" id="IPR023314">
    <property type="entry name" value="Myo_inos_IolC-like_sf"/>
</dbReference>
<keyword evidence="6" id="KW-0413">Isomerase</keyword>
<organism evidence="9 10">
    <name type="scientific">Legionella resiliens</name>
    <dbReference type="NCBI Taxonomy" id="2905958"/>
    <lineage>
        <taxon>Bacteria</taxon>
        <taxon>Pseudomonadati</taxon>
        <taxon>Pseudomonadota</taxon>
        <taxon>Gammaproteobacteria</taxon>
        <taxon>Legionellales</taxon>
        <taxon>Legionellaceae</taxon>
        <taxon>Legionella</taxon>
    </lineage>
</organism>
<keyword evidence="3" id="KW-0547">Nucleotide-binding</keyword>
<dbReference type="InterPro" id="IPR002173">
    <property type="entry name" value="Carboh/pur_kinase_PfkB_CS"/>
</dbReference>
<dbReference type="Gene3D" id="2.20.150.10">
    <property type="entry name" value="putative 5-dehydro-2- deoxygluconokinase"/>
    <property type="match status" value="1"/>
</dbReference>
<dbReference type="EC" id="2.7.1.92" evidence="9"/>
<evidence type="ECO:0000256" key="5">
    <source>
        <dbReference type="ARBA" id="ARBA00022840"/>
    </source>
</evidence>
<dbReference type="Gene3D" id="2.60.120.10">
    <property type="entry name" value="Jelly Rolls"/>
    <property type="match status" value="2"/>
</dbReference>
<dbReference type="SUPFAM" id="SSF51182">
    <property type="entry name" value="RmlC-like cupins"/>
    <property type="match status" value="1"/>
</dbReference>
<dbReference type="InterPro" id="IPR030830">
    <property type="entry name" value="Myo_inos_IolC"/>
</dbReference>
<evidence type="ECO:0000256" key="2">
    <source>
        <dbReference type="ARBA" id="ARBA00022679"/>
    </source>
</evidence>
<keyword evidence="2 9" id="KW-0808">Transferase</keyword>
<dbReference type="CDD" id="cd01166">
    <property type="entry name" value="KdgK"/>
    <property type="match status" value="1"/>
</dbReference>
<dbReference type="Pfam" id="PF04962">
    <property type="entry name" value="KduI"/>
    <property type="match status" value="1"/>
</dbReference>
<dbReference type="InterPro" id="IPR011051">
    <property type="entry name" value="RmlC_Cupin_sf"/>
</dbReference>
<evidence type="ECO:0000256" key="7">
    <source>
        <dbReference type="SAM" id="MobiDB-lite"/>
    </source>
</evidence>
<evidence type="ECO:0000259" key="8">
    <source>
        <dbReference type="Pfam" id="PF00294"/>
    </source>
</evidence>
<dbReference type="Proteomes" id="UP001320170">
    <property type="component" value="Unassembled WGS sequence"/>
</dbReference>
<evidence type="ECO:0000256" key="4">
    <source>
        <dbReference type="ARBA" id="ARBA00022777"/>
    </source>
</evidence>
<dbReference type="Gene3D" id="3.40.1190.20">
    <property type="match status" value="1"/>
</dbReference>
<dbReference type="PANTHER" id="PTHR43085:SF49">
    <property type="entry name" value="5-DEHYDRO-2-DEOXYGLUCONOKINASE"/>
    <property type="match status" value="1"/>
</dbReference>
<keyword evidence="10" id="KW-1185">Reference proteome</keyword>
<feature type="domain" description="Carbohydrate kinase PfkB" evidence="8">
    <location>
        <begin position="16"/>
        <end position="325"/>
    </location>
</feature>
<keyword evidence="4" id="KW-0418">Kinase</keyword>
<dbReference type="PANTHER" id="PTHR43085">
    <property type="entry name" value="HEXOKINASE FAMILY MEMBER"/>
    <property type="match status" value="1"/>
</dbReference>
<dbReference type="InterPro" id="IPR029056">
    <property type="entry name" value="Ribokinase-like"/>
</dbReference>
<evidence type="ECO:0000256" key="1">
    <source>
        <dbReference type="ARBA" id="ARBA00010688"/>
    </source>
</evidence>
<sequence length="679" mass="76217">MTYPSFYFDANRTVDLICMGRVAVDLYAEQIGVSLSDAQSFKKYLGGCAGNIAVGAARLGLECMMFSCVGHDEMGCFLKNELHAEGVNTDLLQTTENHLTGLVLLGIKPPHEFPLMFYRTDCADMQIKSQQISQNVLQQAKAILITGTGLSTDAMLQTTEEVVHLARKAETAIVLDLDYRPVLWGLTALGDGETRYRHSQKVSKIYQRILSHCDLIVGTEEEICIAGGCEEVYDALEKIRELTQAPVVIKRGEKGCAVHFANNSQHLQSKPFPVEILNVLGAGDGFMAGLLSALLRGKSWEAATTYANASGALVVTRHGCAPAIPYKEELDYFIQHFDEEPQIWNSARLRQLHQKHNQHNSQMLIKNSQGFKQGLNTIVTLDSLSDGMSFSSIKLDAGQSYLFNEGYEFAALLMTGKVVFHYAHQSQHAARYDYFSQEPIVLHCPAGSRASVDALTDCEILLIETENYASFAPLLFNQSNLLELDNRGKDILDDSSYRIVRTVFDKRNRPESNLVVGEIITFQGRWSSYPSHYHEQPEIYHYRFTEPQGYAFGENGKEVLRIENYDTYRIANGQTHAHCAAPGYALYTLWFIRHLKENPYTTPTFIKEHEWTRTHKANNRVWKTGLDRRCNQPTHCPHDLVTGLSAESSLSSNTGSREQVAGGRKQDGSQVWKNNNFKE</sequence>